<protein>
    <submittedName>
        <fullName evidence="3">Uncharacterized protein</fullName>
    </submittedName>
</protein>
<dbReference type="AlphaFoldDB" id="A0AAP8PP33"/>
<reference evidence="2" key="2">
    <citation type="submission" date="2023-07" db="EMBL/GenBank/DDBJ databases">
        <title>Evaluation of the beneficial properties of pineapple isolates.</title>
        <authorList>
            <person name="Adefiranye O."/>
        </authorList>
    </citation>
    <scope>NUCLEOTIDE SEQUENCE</scope>
    <source>
        <strain evidence="2">PAPLE_T1</strain>
    </source>
</reference>
<dbReference type="EMBL" id="JAUHQC010000013">
    <property type="protein sequence ID" value="MDN4533902.1"/>
    <property type="molecule type" value="Genomic_DNA"/>
</dbReference>
<keyword evidence="1" id="KW-0812">Transmembrane</keyword>
<reference evidence="3 4" key="1">
    <citation type="submission" date="2017-08" db="EMBL/GenBank/DDBJ databases">
        <title>Draft genome sequences of 64 type strains of genus Staph aureus.</title>
        <authorList>
            <person name="Cole K."/>
            <person name="Golubchik T."/>
            <person name="Russell J."/>
            <person name="Foster D."/>
            <person name="Llewelyn M."/>
            <person name="Wilson D."/>
            <person name="Crook D."/>
            <person name="Paul J."/>
        </authorList>
    </citation>
    <scope>NUCLEOTIDE SEQUENCE [LARGE SCALE GENOMIC DNA]</scope>
    <source>
        <strain evidence="3 4">NCTC 12101</strain>
    </source>
</reference>
<organism evidence="3 4">
    <name type="scientific">Staphylococcus auricularis</name>
    <dbReference type="NCBI Taxonomy" id="29379"/>
    <lineage>
        <taxon>Bacteria</taxon>
        <taxon>Bacillati</taxon>
        <taxon>Bacillota</taxon>
        <taxon>Bacilli</taxon>
        <taxon>Bacillales</taxon>
        <taxon>Staphylococcaceae</taxon>
        <taxon>Staphylococcus</taxon>
    </lineage>
</organism>
<evidence type="ECO:0000313" key="2">
    <source>
        <dbReference type="EMBL" id="MDN4533902.1"/>
    </source>
</evidence>
<evidence type="ECO:0000313" key="4">
    <source>
        <dbReference type="Proteomes" id="UP000242470"/>
    </source>
</evidence>
<feature type="transmembrane region" description="Helical" evidence="1">
    <location>
        <begin position="58"/>
        <end position="76"/>
    </location>
</feature>
<name>A0AAP8PP33_9STAP</name>
<dbReference type="Proteomes" id="UP000242470">
    <property type="component" value="Unassembled WGS sequence"/>
</dbReference>
<dbReference type="Proteomes" id="UP001171687">
    <property type="component" value="Unassembled WGS sequence"/>
</dbReference>
<keyword evidence="1" id="KW-1133">Transmembrane helix</keyword>
<dbReference type="RefSeq" id="WP_059106375.1">
    <property type="nucleotide sequence ID" value="NZ_AP024589.1"/>
</dbReference>
<feature type="transmembrane region" description="Helical" evidence="1">
    <location>
        <begin position="30"/>
        <end position="51"/>
    </location>
</feature>
<gene>
    <name evidence="3" type="ORF">CD158_05370</name>
    <name evidence="2" type="ORF">QYH67_10090</name>
</gene>
<sequence>MKHATTLLSLLLALLTLSLPLLVLNDVFKGNYVEIACSLFILGVVLFNIFALIRGDRLANFFALAVSCIGFGLLFVSL</sequence>
<keyword evidence="1" id="KW-0472">Membrane</keyword>
<accession>A0AAP8PP33</accession>
<comment type="caution">
    <text evidence="3">The sequence shown here is derived from an EMBL/GenBank/DDBJ whole genome shotgun (WGS) entry which is preliminary data.</text>
</comment>
<dbReference type="EMBL" id="PPQW01000024">
    <property type="protein sequence ID" value="PNZ67706.1"/>
    <property type="molecule type" value="Genomic_DNA"/>
</dbReference>
<evidence type="ECO:0000256" key="1">
    <source>
        <dbReference type="SAM" id="Phobius"/>
    </source>
</evidence>
<evidence type="ECO:0000313" key="3">
    <source>
        <dbReference type="EMBL" id="PNZ67706.1"/>
    </source>
</evidence>
<dbReference type="GeneID" id="64982749"/>
<proteinExistence type="predicted"/>